<evidence type="ECO:0000256" key="4">
    <source>
        <dbReference type="PROSITE-ProRule" id="PRU01248"/>
    </source>
</evidence>
<reference evidence="6 7" key="2">
    <citation type="submission" date="2020-02" db="EMBL/GenBank/DDBJ databases">
        <title>The new genus of Enterobacteriales.</title>
        <authorList>
            <person name="Kim I.S."/>
        </authorList>
    </citation>
    <scope>NUCLEOTIDE SEQUENCE [LARGE SCALE GENOMIC DNA]</scope>
    <source>
        <strain evidence="6 7">SAP-6</strain>
    </source>
</reference>
<comment type="caution">
    <text evidence="6">The sequence shown here is derived from an EMBL/GenBank/DDBJ whole genome shotgun (WGS) entry which is preliminary data.</text>
</comment>
<dbReference type="InterPro" id="IPR024457">
    <property type="entry name" value="Putative_integrase_N"/>
</dbReference>
<evidence type="ECO:0000256" key="3">
    <source>
        <dbReference type="ARBA" id="ARBA00023172"/>
    </source>
</evidence>
<feature type="domain" description="Core-binding (CB)" evidence="5">
    <location>
        <begin position="1"/>
        <end position="86"/>
    </location>
</feature>
<keyword evidence="1" id="KW-0229">DNA integration</keyword>
<dbReference type="EMBL" id="WUBS01000017">
    <property type="protein sequence ID" value="NDL65203.1"/>
    <property type="molecule type" value="Genomic_DNA"/>
</dbReference>
<evidence type="ECO:0000313" key="6">
    <source>
        <dbReference type="EMBL" id="NDL65203.1"/>
    </source>
</evidence>
<evidence type="ECO:0000313" key="7">
    <source>
        <dbReference type="Proteomes" id="UP000461443"/>
    </source>
</evidence>
<sequence length="293" mass="32367">MTALCRELQKLARQAGGSHKTVHDRLHMAERLSRHLLDLNIQVKSVSHLKAKHIESYIADRQAQGISLRTLHNEMAAVRVMLREAGRDKLADADRLGNQALGLQGASRAGTRVAISQTRYQAALDTCTQKDAGLAVTLQLTRLMGLRSQEAVQCSQSLSTWAAALARGDERLAVVFGTKGGRPRQTLVLDREAMTHAVNRALDISATRHGRLIPKPDLKTAMNYWRSQTTRAGLTGVYSPHSLRYAWAQDALRHYRSKGFSLREACALTSTDLGHGDGRGRYIRRVYAQGVSP</sequence>
<dbReference type="SUPFAM" id="SSF56349">
    <property type="entry name" value="DNA breaking-rejoining enzymes"/>
    <property type="match status" value="1"/>
</dbReference>
<dbReference type="GO" id="GO:0003677">
    <property type="term" value="F:DNA binding"/>
    <property type="evidence" value="ECO:0007669"/>
    <property type="project" value="UniProtKB-UniRule"/>
</dbReference>
<dbReference type="Pfam" id="PF12835">
    <property type="entry name" value="Integrase_1"/>
    <property type="match status" value="1"/>
</dbReference>
<dbReference type="AlphaFoldDB" id="A0A845SJ31"/>
<dbReference type="InterPro" id="IPR044068">
    <property type="entry name" value="CB"/>
</dbReference>
<organism evidence="6 7">
    <name type="scientific">Acerihabitans arboris</name>
    <dbReference type="NCBI Taxonomy" id="2691583"/>
    <lineage>
        <taxon>Bacteria</taxon>
        <taxon>Pseudomonadati</taxon>
        <taxon>Pseudomonadota</taxon>
        <taxon>Gammaproteobacteria</taxon>
        <taxon>Enterobacterales</taxon>
        <taxon>Pectobacteriaceae</taxon>
        <taxon>Acerihabitans</taxon>
    </lineage>
</organism>
<dbReference type="GO" id="GO:0006310">
    <property type="term" value="P:DNA recombination"/>
    <property type="evidence" value="ECO:0007669"/>
    <property type="project" value="UniProtKB-KW"/>
</dbReference>
<accession>A0A845SJ31</accession>
<dbReference type="InterPro" id="IPR024456">
    <property type="entry name" value="Integrase_catalytic_putative"/>
</dbReference>
<evidence type="ECO:0000259" key="5">
    <source>
        <dbReference type="PROSITE" id="PS51900"/>
    </source>
</evidence>
<keyword evidence="7" id="KW-1185">Reference proteome</keyword>
<proteinExistence type="predicted"/>
<dbReference type="Gene3D" id="1.10.150.130">
    <property type="match status" value="1"/>
</dbReference>
<protein>
    <submittedName>
        <fullName evidence="6">DNA-binding protein</fullName>
    </submittedName>
</protein>
<dbReference type="InterPro" id="IPR013762">
    <property type="entry name" value="Integrase-like_cat_sf"/>
</dbReference>
<dbReference type="GO" id="GO:0015074">
    <property type="term" value="P:DNA integration"/>
    <property type="evidence" value="ECO:0007669"/>
    <property type="project" value="UniProtKB-KW"/>
</dbReference>
<dbReference type="RefSeq" id="WP_162367916.1">
    <property type="nucleotide sequence ID" value="NZ_WUBS01000017.1"/>
</dbReference>
<reference evidence="6 7" key="1">
    <citation type="submission" date="2019-12" db="EMBL/GenBank/DDBJ databases">
        <authorList>
            <person name="Lee S.D."/>
        </authorList>
    </citation>
    <scope>NUCLEOTIDE SEQUENCE [LARGE SCALE GENOMIC DNA]</scope>
    <source>
        <strain evidence="6 7">SAP-6</strain>
    </source>
</reference>
<dbReference type="InterPro" id="IPR011010">
    <property type="entry name" value="DNA_brk_join_enz"/>
</dbReference>
<dbReference type="PROSITE" id="PS51900">
    <property type="entry name" value="CB"/>
    <property type="match status" value="1"/>
</dbReference>
<dbReference type="Gene3D" id="1.10.443.10">
    <property type="entry name" value="Intergrase catalytic core"/>
    <property type="match status" value="1"/>
</dbReference>
<evidence type="ECO:0000256" key="1">
    <source>
        <dbReference type="ARBA" id="ARBA00022908"/>
    </source>
</evidence>
<keyword evidence="2 4" id="KW-0238">DNA-binding</keyword>
<keyword evidence="3" id="KW-0233">DNA recombination</keyword>
<dbReference type="Pfam" id="PF12834">
    <property type="entry name" value="Phage_int_SAM_2"/>
    <property type="match status" value="1"/>
</dbReference>
<name>A0A845SJ31_9GAMM</name>
<dbReference type="Proteomes" id="UP000461443">
    <property type="component" value="Unassembled WGS sequence"/>
</dbReference>
<gene>
    <name evidence="6" type="ORF">GRH90_20950</name>
</gene>
<evidence type="ECO:0000256" key="2">
    <source>
        <dbReference type="ARBA" id="ARBA00023125"/>
    </source>
</evidence>
<dbReference type="InterPro" id="IPR010998">
    <property type="entry name" value="Integrase_recombinase_N"/>
</dbReference>